<dbReference type="AlphaFoldDB" id="A0A176RTV6"/>
<evidence type="ECO:0000313" key="1">
    <source>
        <dbReference type="EMBL" id="OAD19167.1"/>
    </source>
</evidence>
<evidence type="ECO:0000313" key="2">
    <source>
        <dbReference type="Proteomes" id="UP000076962"/>
    </source>
</evidence>
<keyword evidence="2" id="KW-1185">Reference proteome</keyword>
<dbReference type="Proteomes" id="UP000076962">
    <property type="component" value="Unassembled WGS sequence"/>
</dbReference>
<gene>
    <name evidence="1" type="ORF">THIOM_005214</name>
</gene>
<comment type="caution">
    <text evidence="1">The sequence shown here is derived from an EMBL/GenBank/DDBJ whole genome shotgun (WGS) entry which is preliminary data.</text>
</comment>
<proteinExistence type="predicted"/>
<protein>
    <submittedName>
        <fullName evidence="1">Uncharacterized protein</fullName>
    </submittedName>
</protein>
<name>A0A176RTV6_9GAMM</name>
<dbReference type="EMBL" id="LUTY01002915">
    <property type="protein sequence ID" value="OAD19167.1"/>
    <property type="molecule type" value="Genomic_DNA"/>
</dbReference>
<accession>A0A176RTV6</accession>
<sequence>MIRISLTLIFLLIGDYASAQLRLIKTSFIDNQGQLVQGGIVQGTVPLNKPLVWAALKLPTGLIRGHVFQTAEQTWHLDVPLTPQQFALFEQSLKSHFYVLAVSGDYQTLEAAPFEVTFSPTILATLKTVNTIEQLQQSVTELMAQGAIQTFVPLTDMAAIVFTLRRQFFEYYQTEGAIRLRYKAPRLFKQTKTLIHSPVYVEQVHLFPVEVVQQSTQEWTNDGYRIQTVRFFIAVDLVKAIALQSEMVDSKGYRQASQVVIIQEPYKLYTQKFTLFEDFKQYRLFYWGKIFLKDGSVVALPKTRIHFSVPVHTQELSHILEKINDEQN</sequence>
<reference evidence="1 2" key="1">
    <citation type="submission" date="2016-05" db="EMBL/GenBank/DDBJ databases">
        <title>Single-cell genome of chain-forming Candidatus Thiomargarita nelsonii and comparison to other large sulfur-oxidizing bacteria.</title>
        <authorList>
            <person name="Winkel M."/>
            <person name="Salman V."/>
            <person name="Woyke T."/>
            <person name="Schulz-Vogt H."/>
            <person name="Richter M."/>
            <person name="Flood B."/>
            <person name="Bailey J."/>
            <person name="Amann R."/>
            <person name="Mussmann M."/>
        </authorList>
    </citation>
    <scope>NUCLEOTIDE SEQUENCE [LARGE SCALE GENOMIC DNA]</scope>
    <source>
        <strain evidence="1 2">THI036</strain>
    </source>
</reference>
<organism evidence="1 2">
    <name type="scientific">Candidatus Thiomargarita nelsonii</name>
    <dbReference type="NCBI Taxonomy" id="1003181"/>
    <lineage>
        <taxon>Bacteria</taxon>
        <taxon>Pseudomonadati</taxon>
        <taxon>Pseudomonadota</taxon>
        <taxon>Gammaproteobacteria</taxon>
        <taxon>Thiotrichales</taxon>
        <taxon>Thiotrichaceae</taxon>
        <taxon>Thiomargarita</taxon>
    </lineage>
</organism>